<accession>A0A1A8WY03</accession>
<dbReference type="InterPro" id="IPR007317">
    <property type="entry name" value="GET4"/>
</dbReference>
<evidence type="ECO:0000313" key="4">
    <source>
        <dbReference type="Proteomes" id="UP000078546"/>
    </source>
</evidence>
<sequence>MEGSSHAVTPLNTSQKFMSCSLLSRTLLPRLLPNFMTSYTPNGFNYVRMKQNMPRLRIQEMHKSGTPGLTIFFPNKGPSKTSLNVIPQRPGKICSDVLCYAVLYCALEHCAILSLDHNKSSKQKGYHKQRENYHEVYCMKNNIMEKKYQEEENNPKENYEEENNQGESYEEEIKENEENDESKNRLKNTTEKLSKEMKNGKDAKETKEKQASRKIKMGLYYEAHQLVKSVLIRKWNKKQIDNCVTITNHFCLKFAKVKQYALLCDLMYECCVMLHDNGTAFNVDYAKKIIEIFEACPPYSTEEKYKFMNKFIIWSTTDEYILGYLGFHKSIGNAYLLEKKYSLAHNHFIYLDDIDILYNIICSWRKEAYPSESDFFVLRTTLCLLVLGKIKQALQLIVKFEPDLDKKDVSLPIQVAYLITCACSYKGVELYEDVKYKYRLILNYDPDFQKYVSIIDDTIFERRNHNFFNHFGVSQHGVEPYNMRILSNNIFKRVFRNEERKKKKKKKIKPCYGGSNANNFQKCVMRINKRYFLFVRLKAESHTHICTWEVEPFQAASPTVLDIFDTFPYDAILVHPRTKHFYDVPPEHIQFLPPPSLPPSSTSSTTQ</sequence>
<dbReference type="InterPro" id="IPR011990">
    <property type="entry name" value="TPR-like_helical_dom_sf"/>
</dbReference>
<dbReference type="GO" id="GO:0045048">
    <property type="term" value="P:protein insertion into ER membrane"/>
    <property type="evidence" value="ECO:0007669"/>
    <property type="project" value="InterPro"/>
</dbReference>
<dbReference type="GO" id="GO:0005829">
    <property type="term" value="C:cytosol"/>
    <property type="evidence" value="ECO:0007669"/>
    <property type="project" value="TreeGrafter"/>
</dbReference>
<feature type="compositionally biased region" description="Basic and acidic residues" evidence="2">
    <location>
        <begin position="181"/>
        <end position="210"/>
    </location>
</feature>
<reference evidence="4" key="1">
    <citation type="submission" date="2016-05" db="EMBL/GenBank/DDBJ databases">
        <authorList>
            <person name="Naeem Raeece"/>
        </authorList>
    </citation>
    <scope>NUCLEOTIDE SEQUENCE [LARGE SCALE GENOMIC DNA]</scope>
</reference>
<organism evidence="3 4">
    <name type="scientific">Plasmodium ovale curtisi</name>
    <dbReference type="NCBI Taxonomy" id="864141"/>
    <lineage>
        <taxon>Eukaryota</taxon>
        <taxon>Sar</taxon>
        <taxon>Alveolata</taxon>
        <taxon>Apicomplexa</taxon>
        <taxon>Aconoidasida</taxon>
        <taxon>Haemosporida</taxon>
        <taxon>Plasmodiidae</taxon>
        <taxon>Plasmodium</taxon>
        <taxon>Plasmodium (Plasmodium)</taxon>
    </lineage>
</organism>
<dbReference type="PANTHER" id="PTHR12875:SF0">
    <property type="entry name" value="GOLGI TO ER TRAFFIC PROTEIN 4 HOMOLOG"/>
    <property type="match status" value="1"/>
</dbReference>
<dbReference type="EMBL" id="FLQV01000679">
    <property type="protein sequence ID" value="SBS97247.1"/>
    <property type="molecule type" value="Genomic_DNA"/>
</dbReference>
<feature type="compositionally biased region" description="Acidic residues" evidence="2">
    <location>
        <begin position="159"/>
        <end position="180"/>
    </location>
</feature>
<dbReference type="Proteomes" id="UP000078546">
    <property type="component" value="Unassembled WGS sequence"/>
</dbReference>
<proteinExistence type="inferred from homology"/>
<feature type="region of interest" description="Disordered" evidence="2">
    <location>
        <begin position="149"/>
        <end position="210"/>
    </location>
</feature>
<protein>
    <submittedName>
        <fullName evidence="3">Uncharacterized protein</fullName>
    </submittedName>
</protein>
<evidence type="ECO:0000256" key="1">
    <source>
        <dbReference type="ARBA" id="ARBA00005351"/>
    </source>
</evidence>
<evidence type="ECO:0000313" key="3">
    <source>
        <dbReference type="EMBL" id="SBS97247.1"/>
    </source>
</evidence>
<gene>
    <name evidence="3" type="ORF">POVCU1_036650</name>
</gene>
<dbReference type="Gene3D" id="1.25.40.10">
    <property type="entry name" value="Tetratricopeptide repeat domain"/>
    <property type="match status" value="1"/>
</dbReference>
<feature type="compositionally biased region" description="Basic and acidic residues" evidence="2">
    <location>
        <begin position="149"/>
        <end position="158"/>
    </location>
</feature>
<name>A0A1A8WY03_PLAOA</name>
<comment type="similarity">
    <text evidence="1">Belongs to the GET4 family.</text>
</comment>
<dbReference type="PANTHER" id="PTHR12875">
    <property type="entry name" value="GOLGI TO ER TRAFFIC PROTEIN 4 HOMOLOG"/>
    <property type="match status" value="1"/>
</dbReference>
<dbReference type="AlphaFoldDB" id="A0A1A8WY03"/>
<dbReference type="Pfam" id="PF04190">
    <property type="entry name" value="GET4"/>
    <property type="match status" value="1"/>
</dbReference>
<evidence type="ECO:0000256" key="2">
    <source>
        <dbReference type="SAM" id="MobiDB-lite"/>
    </source>
</evidence>